<evidence type="ECO:0000313" key="1">
    <source>
        <dbReference type="EMBL" id="GKX67020.1"/>
    </source>
</evidence>
<sequence>MESLKIILVSLKRNKGKSAFIVFQLALCSLLMLFFLGQTEKSFVIYNKTSTAIVDNLFQGLCDNLFDNSKYSEFAGNIEGKQSSSGGFNNRNLKDVYNILSKDNRVKSIGRTSVGMPSTKDTDTNTIKIKGRNLELVCLDEGAINLFNYKVVKGQNFREYFKNNKEDGTIPILVGSQIEEKNSLGSIVEIPECVDKNNNPYKCKIIGVLDPKQPLKEDDAQENGLNFKGSVVVSSKLIHDFLVDSSGSRSDFQNIYFTLKNDKDIEDIKEELNLKIPDSFVYIKNLGEEIKYYTEMEKKHLSSISDIVAMVILATFGIMGISLSTLRKRKKEIGIRYSLGCSKKNIVLMLLGENLILYILSIGVVSIAMYLISKVFSGIIIDGWVIGITLGIMAAFMIISILPLVVKLMKLKPIELLRPKE</sequence>
<name>A0ACB5RCN3_9CLOT</name>
<reference evidence="1" key="1">
    <citation type="journal article" date="2025" name="Int. J. Syst. Evol. Microbiol.">
        <title>Inconstantimicrobium mannanitabidum sp. nov., a novel member of the family Clostridiaceae isolated from anoxic soil under the treatment of reductive soil disinfestation.</title>
        <authorList>
            <person name="Ueki A."/>
            <person name="Tonouchi A."/>
            <person name="Honma S."/>
            <person name="Kaku N."/>
            <person name="Ueki K."/>
        </authorList>
    </citation>
    <scope>NUCLEOTIDE SEQUENCE</scope>
    <source>
        <strain evidence="1">TW13</strain>
    </source>
</reference>
<proteinExistence type="predicted"/>
<accession>A0ACB5RCN3</accession>
<organism evidence="1 2">
    <name type="scientific">Inconstantimicrobium mannanitabidum</name>
    <dbReference type="NCBI Taxonomy" id="1604901"/>
    <lineage>
        <taxon>Bacteria</taxon>
        <taxon>Bacillati</taxon>
        <taxon>Bacillota</taxon>
        <taxon>Clostridia</taxon>
        <taxon>Eubacteriales</taxon>
        <taxon>Clostridiaceae</taxon>
        <taxon>Inconstantimicrobium</taxon>
    </lineage>
</organism>
<keyword evidence="2" id="KW-1185">Reference proteome</keyword>
<gene>
    <name evidence="1" type="ORF">rsdtw13_22780</name>
</gene>
<protein>
    <submittedName>
        <fullName evidence="1">Uncharacterized protein</fullName>
    </submittedName>
</protein>
<dbReference type="EMBL" id="BROD01000001">
    <property type="protein sequence ID" value="GKX67020.1"/>
    <property type="molecule type" value="Genomic_DNA"/>
</dbReference>
<comment type="caution">
    <text evidence="1">The sequence shown here is derived from an EMBL/GenBank/DDBJ whole genome shotgun (WGS) entry which is preliminary data.</text>
</comment>
<evidence type="ECO:0000313" key="2">
    <source>
        <dbReference type="Proteomes" id="UP001058074"/>
    </source>
</evidence>
<dbReference type="Proteomes" id="UP001058074">
    <property type="component" value="Unassembled WGS sequence"/>
</dbReference>